<dbReference type="AlphaFoldDB" id="A0A9J7AL14"/>
<reference evidence="10" key="1">
    <citation type="submission" date="2022-08" db="EMBL/GenBank/DDBJ databases">
        <title>Nisaea acidiphila sp. nov., isolated from a marine algal debris and emended description of the genus Nisaea Urios et al. 2008.</title>
        <authorList>
            <person name="Kwon K."/>
        </authorList>
    </citation>
    <scope>NUCLEOTIDE SEQUENCE</scope>
    <source>
        <strain evidence="10">MEBiC11861</strain>
    </source>
</reference>
<keyword evidence="4 8" id="KW-0489">Methyltransferase</keyword>
<evidence type="ECO:0000256" key="2">
    <source>
        <dbReference type="ARBA" id="ARBA00005879"/>
    </source>
</evidence>
<dbReference type="EC" id="2.1.1.130" evidence="10"/>
<dbReference type="InterPro" id="IPR003043">
    <property type="entry name" value="Uropor_MeTrfase_CS"/>
</dbReference>
<evidence type="ECO:0000259" key="9">
    <source>
        <dbReference type="Pfam" id="PF00590"/>
    </source>
</evidence>
<dbReference type="GO" id="GO:0032259">
    <property type="term" value="P:methylation"/>
    <property type="evidence" value="ECO:0007669"/>
    <property type="project" value="UniProtKB-KW"/>
</dbReference>
<gene>
    <name evidence="10" type="primary">cobI</name>
    <name evidence="10" type="ORF">NUH88_13090</name>
</gene>
<name>A0A9J7AL14_9PROT</name>
<sequence length="239" mass="25949">MTGLLTGIGVGPGDPDLITLKALKRLQAADLVCYPAPEVGQSLARRIAAPHIPHGLEEYAIRMPMVASRFPAAKIYDEAALRIGAALDAGRNVVVLCEGDPFFYGSFMYLYERLAKSHSVEVVPGISSPMASAAALGAPLVSRNDILTVLPAPLEDAELRARLAASDGIVIMKIGRHFARIRDLLRELGLEDDARYIEHATMENQRCLALSEVDPETVPYFSMILLHKRGEAFLEGSEL</sequence>
<comment type="similarity">
    <text evidence="2 7 8">Belongs to the precorrin methyltransferase family.</text>
</comment>
<comment type="pathway">
    <text evidence="1">Cofactor biosynthesis; adenosylcobalamin biosynthesis.</text>
</comment>
<dbReference type="RefSeq" id="WP_257766855.1">
    <property type="nucleotide sequence ID" value="NZ_CP102480.1"/>
</dbReference>
<dbReference type="SUPFAM" id="SSF53790">
    <property type="entry name" value="Tetrapyrrole methylase"/>
    <property type="match status" value="1"/>
</dbReference>
<evidence type="ECO:0000256" key="7">
    <source>
        <dbReference type="PIRNR" id="PIRNR036427"/>
    </source>
</evidence>
<dbReference type="InterPro" id="IPR035996">
    <property type="entry name" value="4pyrrol_Methylase_sf"/>
</dbReference>
<dbReference type="InterPro" id="IPR014777">
    <property type="entry name" value="4pyrrole_Mease_sub1"/>
</dbReference>
<keyword evidence="11" id="KW-1185">Reference proteome</keyword>
<dbReference type="Gene3D" id="3.30.950.10">
    <property type="entry name" value="Methyltransferase, Cobalt-precorrin-4 Transmethylase, Domain 2"/>
    <property type="match status" value="1"/>
</dbReference>
<proteinExistence type="inferred from homology"/>
<dbReference type="PANTHER" id="PTHR43467">
    <property type="entry name" value="COBALT-PRECORRIN-2 C(20)-METHYLTRANSFERASE"/>
    <property type="match status" value="1"/>
</dbReference>
<keyword evidence="5 8" id="KW-0808">Transferase</keyword>
<dbReference type="PROSITE" id="PS00840">
    <property type="entry name" value="SUMT_2"/>
    <property type="match status" value="1"/>
</dbReference>
<dbReference type="EMBL" id="CP102480">
    <property type="protein sequence ID" value="UUX48347.1"/>
    <property type="molecule type" value="Genomic_DNA"/>
</dbReference>
<evidence type="ECO:0000256" key="1">
    <source>
        <dbReference type="ARBA" id="ARBA00004953"/>
    </source>
</evidence>
<organism evidence="10 11">
    <name type="scientific">Nisaea acidiphila</name>
    <dbReference type="NCBI Taxonomy" id="1862145"/>
    <lineage>
        <taxon>Bacteria</taxon>
        <taxon>Pseudomonadati</taxon>
        <taxon>Pseudomonadota</taxon>
        <taxon>Alphaproteobacteria</taxon>
        <taxon>Rhodospirillales</taxon>
        <taxon>Thalassobaculaceae</taxon>
        <taxon>Nisaea</taxon>
    </lineage>
</organism>
<evidence type="ECO:0000256" key="5">
    <source>
        <dbReference type="ARBA" id="ARBA00022679"/>
    </source>
</evidence>
<keyword evidence="3" id="KW-0169">Cobalamin biosynthesis</keyword>
<evidence type="ECO:0000256" key="6">
    <source>
        <dbReference type="ARBA" id="ARBA00022691"/>
    </source>
</evidence>
<protein>
    <submittedName>
        <fullName evidence="10">Precorrin-2 C(20)-methyltransferase</fullName>
        <ecNumber evidence="10">2.1.1.130</ecNumber>
    </submittedName>
</protein>
<dbReference type="InterPro" id="IPR012382">
    <property type="entry name" value="CobI/CbiL"/>
</dbReference>
<dbReference type="Proteomes" id="UP001060336">
    <property type="component" value="Chromosome"/>
</dbReference>
<dbReference type="PANTHER" id="PTHR43467:SF2">
    <property type="entry name" value="COBALT-PRECORRIN-2 C(20)-METHYLTRANSFERASE"/>
    <property type="match status" value="1"/>
</dbReference>
<dbReference type="GO" id="GO:0009236">
    <property type="term" value="P:cobalamin biosynthetic process"/>
    <property type="evidence" value="ECO:0007669"/>
    <property type="project" value="UniProtKB-UniRule"/>
</dbReference>
<feature type="domain" description="Tetrapyrrole methylase" evidence="9">
    <location>
        <begin position="5"/>
        <end position="208"/>
    </location>
</feature>
<dbReference type="InterPro" id="IPR014776">
    <property type="entry name" value="4pyrrole_Mease_sub2"/>
</dbReference>
<keyword evidence="6" id="KW-0949">S-adenosyl-L-methionine</keyword>
<dbReference type="CDD" id="cd11645">
    <property type="entry name" value="Precorrin_2_C20_MT"/>
    <property type="match status" value="1"/>
</dbReference>
<evidence type="ECO:0000313" key="11">
    <source>
        <dbReference type="Proteomes" id="UP001060336"/>
    </source>
</evidence>
<accession>A0A9J7AL14</accession>
<dbReference type="Pfam" id="PF00590">
    <property type="entry name" value="TP_methylase"/>
    <property type="match status" value="1"/>
</dbReference>
<dbReference type="GO" id="GO:0030788">
    <property type="term" value="F:precorrin-2 C20-methyltransferase activity"/>
    <property type="evidence" value="ECO:0007669"/>
    <property type="project" value="UniProtKB-EC"/>
</dbReference>
<evidence type="ECO:0000256" key="3">
    <source>
        <dbReference type="ARBA" id="ARBA00022573"/>
    </source>
</evidence>
<dbReference type="InterPro" id="IPR000878">
    <property type="entry name" value="4pyrrol_Mease"/>
</dbReference>
<dbReference type="KEGG" id="naci:NUH88_13090"/>
<dbReference type="InterPro" id="IPR006364">
    <property type="entry name" value="CobI/CbiL/CobIJ_dom"/>
</dbReference>
<dbReference type="Gene3D" id="3.40.1010.10">
    <property type="entry name" value="Cobalt-precorrin-4 Transmethylase, Domain 1"/>
    <property type="match status" value="1"/>
</dbReference>
<evidence type="ECO:0000313" key="10">
    <source>
        <dbReference type="EMBL" id="UUX48347.1"/>
    </source>
</evidence>
<dbReference type="NCBIfam" id="TIGR01467">
    <property type="entry name" value="cobI_cbiL"/>
    <property type="match status" value="1"/>
</dbReference>
<evidence type="ECO:0000256" key="8">
    <source>
        <dbReference type="RuleBase" id="RU003960"/>
    </source>
</evidence>
<dbReference type="PIRSF" id="PIRSF036427">
    <property type="entry name" value="Precrrn-2_mtase"/>
    <property type="match status" value="1"/>
</dbReference>
<evidence type="ECO:0000256" key="4">
    <source>
        <dbReference type="ARBA" id="ARBA00022603"/>
    </source>
</evidence>